<evidence type="ECO:0000259" key="2">
    <source>
        <dbReference type="PROSITE" id="PS50151"/>
    </source>
</evidence>
<feature type="compositionally biased region" description="Acidic residues" evidence="1">
    <location>
        <begin position="162"/>
        <end position="171"/>
    </location>
</feature>
<feature type="region of interest" description="Disordered" evidence="1">
    <location>
        <begin position="158"/>
        <end position="183"/>
    </location>
</feature>
<evidence type="ECO:0000313" key="5">
    <source>
        <dbReference type="Proteomes" id="UP000600214"/>
    </source>
</evidence>
<keyword evidence="5" id="KW-1185">Reference proteome</keyword>
<dbReference type="InterPro" id="IPR003729">
    <property type="entry name" value="Bi_nuclease_dom"/>
</dbReference>
<proteinExistence type="predicted"/>
<feature type="domain" description="BFN" evidence="3">
    <location>
        <begin position="26"/>
        <end position="158"/>
    </location>
</feature>
<protein>
    <recommendedName>
        <fullName evidence="6">BFN domain-containing protein</fullName>
    </recommendedName>
</protein>
<evidence type="ECO:0008006" key="6">
    <source>
        <dbReference type="Google" id="ProtNLM"/>
    </source>
</evidence>
<name>A0ABQ1YLK5_9BACT</name>
<accession>A0ABQ1YLK5</accession>
<dbReference type="Gene3D" id="3.10.690.10">
    <property type="entry name" value="Bifunctional nuclease domain"/>
    <property type="match status" value="1"/>
</dbReference>
<gene>
    <name evidence="4" type="ORF">GCM10007423_15310</name>
</gene>
<sequence>MKIKNQPEDHSPRLLTICAFNSNVKKIKLEILGLSPSQSQAGSFALVLGEELGNRRLPIIIGVFEAQAIAVQIENIVPNRPMTHDLFKSFADGMNYTLKEIVISDLKEGIFYAKIVCTDNLREVEIDARPSDAIAIGLRFDIPIYTYETILSEAGIVSSSMTEEEDEDEDAVRETIRPSGSKDSLRDLTFDELQRMLDDALSKEDYEKAAKIRDEMGRRN</sequence>
<reference evidence="5" key="1">
    <citation type="journal article" date="2019" name="Int. J. Syst. Evol. Microbiol.">
        <title>The Global Catalogue of Microorganisms (GCM) 10K type strain sequencing project: providing services to taxonomists for standard genome sequencing and annotation.</title>
        <authorList>
            <consortium name="The Broad Institute Genomics Platform"/>
            <consortium name="The Broad Institute Genome Sequencing Center for Infectious Disease"/>
            <person name="Wu L."/>
            <person name="Ma J."/>
        </authorList>
    </citation>
    <scope>NUCLEOTIDE SEQUENCE [LARGE SCALE GENOMIC DNA]</scope>
    <source>
        <strain evidence="5">CGMCC 1.15288</strain>
    </source>
</reference>
<evidence type="ECO:0000313" key="4">
    <source>
        <dbReference type="EMBL" id="GGH28613.1"/>
    </source>
</evidence>
<dbReference type="InterPro" id="IPR001943">
    <property type="entry name" value="UVR_dom"/>
</dbReference>
<dbReference type="Proteomes" id="UP000600214">
    <property type="component" value="Unassembled WGS sequence"/>
</dbReference>
<dbReference type="Pfam" id="PF02577">
    <property type="entry name" value="BFN_dom"/>
    <property type="match status" value="1"/>
</dbReference>
<feature type="domain" description="UVR" evidence="2">
    <location>
        <begin position="187"/>
        <end position="220"/>
    </location>
</feature>
<dbReference type="Pfam" id="PF02151">
    <property type="entry name" value="UVR"/>
    <property type="match status" value="1"/>
</dbReference>
<organism evidence="4 5">
    <name type="scientific">Dyadobacter endophyticus</name>
    <dbReference type="NCBI Taxonomy" id="1749036"/>
    <lineage>
        <taxon>Bacteria</taxon>
        <taxon>Pseudomonadati</taxon>
        <taxon>Bacteroidota</taxon>
        <taxon>Cytophagia</taxon>
        <taxon>Cytophagales</taxon>
        <taxon>Spirosomataceae</taxon>
        <taxon>Dyadobacter</taxon>
    </lineage>
</organism>
<evidence type="ECO:0000256" key="1">
    <source>
        <dbReference type="SAM" id="MobiDB-lite"/>
    </source>
</evidence>
<comment type="caution">
    <text evidence="4">The sequence shown here is derived from an EMBL/GenBank/DDBJ whole genome shotgun (WGS) entry which is preliminary data.</text>
</comment>
<evidence type="ECO:0000259" key="3">
    <source>
        <dbReference type="PROSITE" id="PS51658"/>
    </source>
</evidence>
<dbReference type="EMBL" id="BMIA01000001">
    <property type="protein sequence ID" value="GGH28613.1"/>
    <property type="molecule type" value="Genomic_DNA"/>
</dbReference>
<dbReference type="PANTHER" id="PTHR15160:SF1">
    <property type="entry name" value="VON HIPPEL-LINDAU DISEASE TUMOR SUPPRESSOR"/>
    <property type="match status" value="1"/>
</dbReference>
<dbReference type="PANTHER" id="PTHR15160">
    <property type="entry name" value="VON HIPPEL-LINDAU PROTEIN"/>
    <property type="match status" value="1"/>
</dbReference>
<dbReference type="PROSITE" id="PS51658">
    <property type="entry name" value="BFN"/>
    <property type="match status" value="1"/>
</dbReference>
<dbReference type="PROSITE" id="PS50151">
    <property type="entry name" value="UVR"/>
    <property type="match status" value="1"/>
</dbReference>
<dbReference type="InterPro" id="IPR036104">
    <property type="entry name" value="BFN_sf"/>
</dbReference>
<dbReference type="SUPFAM" id="SSF103256">
    <property type="entry name" value="Hypothetical protein TM0160"/>
    <property type="match status" value="1"/>
</dbReference>